<organism evidence="4 5">
    <name type="scientific">Candidatus Ghiorseimicrobium undicola</name>
    <dbReference type="NCBI Taxonomy" id="1974746"/>
    <lineage>
        <taxon>Bacteria</taxon>
        <taxon>Pseudomonadati</taxon>
        <taxon>Candidatus Omnitrophota</taxon>
        <taxon>Candidatus Ghiorseimicrobium</taxon>
    </lineage>
</organism>
<evidence type="ECO:0000313" key="4">
    <source>
        <dbReference type="EMBL" id="PIQ89438.1"/>
    </source>
</evidence>
<evidence type="ECO:0000256" key="3">
    <source>
        <dbReference type="ARBA" id="ARBA00023014"/>
    </source>
</evidence>
<dbReference type="PANTHER" id="PTHR43342:SF1">
    <property type="entry name" value="BIFURCATING [FEFE] HYDROGENASE GAMMA SUBUNIT"/>
    <property type="match status" value="1"/>
</dbReference>
<protein>
    <submittedName>
        <fullName evidence="4">NAD(P)H-dependent oxidoreductase subunit E</fullName>
    </submittedName>
</protein>
<dbReference type="Gene3D" id="1.10.10.1590">
    <property type="entry name" value="NADH-quinone oxidoreductase subunit E"/>
    <property type="match status" value="1"/>
</dbReference>
<proteinExistence type="predicted"/>
<dbReference type="InterPro" id="IPR036249">
    <property type="entry name" value="Thioredoxin-like_sf"/>
</dbReference>
<dbReference type="CDD" id="cd03064">
    <property type="entry name" value="TRX_Fd_NuoE"/>
    <property type="match status" value="1"/>
</dbReference>
<keyword evidence="1" id="KW-0479">Metal-binding</keyword>
<dbReference type="GO" id="GO:0046872">
    <property type="term" value="F:metal ion binding"/>
    <property type="evidence" value="ECO:0007669"/>
    <property type="project" value="UniProtKB-KW"/>
</dbReference>
<dbReference type="InterPro" id="IPR028431">
    <property type="entry name" value="NADP_DH_HndA-like"/>
</dbReference>
<dbReference type="GO" id="GO:0051536">
    <property type="term" value="F:iron-sulfur cluster binding"/>
    <property type="evidence" value="ECO:0007669"/>
    <property type="project" value="UniProtKB-KW"/>
</dbReference>
<evidence type="ECO:0000313" key="5">
    <source>
        <dbReference type="Proteomes" id="UP000229641"/>
    </source>
</evidence>
<dbReference type="EMBL" id="PCWA01000041">
    <property type="protein sequence ID" value="PIQ89438.1"/>
    <property type="molecule type" value="Genomic_DNA"/>
</dbReference>
<keyword evidence="2" id="KW-0408">Iron</keyword>
<evidence type="ECO:0000256" key="1">
    <source>
        <dbReference type="ARBA" id="ARBA00022723"/>
    </source>
</evidence>
<evidence type="ECO:0000256" key="2">
    <source>
        <dbReference type="ARBA" id="ARBA00023004"/>
    </source>
</evidence>
<keyword evidence="3" id="KW-0411">Iron-sulfur</keyword>
<dbReference type="Gene3D" id="3.40.30.10">
    <property type="entry name" value="Glutaredoxin"/>
    <property type="match status" value="1"/>
</dbReference>
<gene>
    <name evidence="4" type="ORF">COV72_03070</name>
</gene>
<dbReference type="SUPFAM" id="SSF52833">
    <property type="entry name" value="Thioredoxin-like"/>
    <property type="match status" value="1"/>
</dbReference>
<dbReference type="InterPro" id="IPR042128">
    <property type="entry name" value="NuoE_dom"/>
</dbReference>
<dbReference type="Pfam" id="PF01257">
    <property type="entry name" value="2Fe-2S_thioredx"/>
    <property type="match status" value="1"/>
</dbReference>
<dbReference type="InterPro" id="IPR041921">
    <property type="entry name" value="NuoE_N"/>
</dbReference>
<dbReference type="AlphaFoldDB" id="A0A2H0LYH1"/>
<sequence length="211" mass="24358">MRLACQVKVRNDIEIYIPDYLTTVKNIVANRSYDKSLRWVFKIDRQPKEAEYERGPAKIEAREKSRIDEIINAYKNVKSSLILMLQEINTSYTYFPEHVLWYLSGELGLPYSHVFRVATFYNAFSLKPRGKNMIRVCLGTSCYVKGGNRILHSLENKLGIKVGETTRDLMFSLETVNCIGCCGQSPAISVNDEIYGYVRIGMMDDILRKYK</sequence>
<comment type="caution">
    <text evidence="4">The sequence shown here is derived from an EMBL/GenBank/DDBJ whole genome shotgun (WGS) entry which is preliminary data.</text>
</comment>
<name>A0A2H0LYH1_9BACT</name>
<accession>A0A2H0LYH1</accession>
<dbReference type="Proteomes" id="UP000229641">
    <property type="component" value="Unassembled WGS sequence"/>
</dbReference>
<dbReference type="PANTHER" id="PTHR43342">
    <property type="entry name" value="NADH-QUINONE OXIDOREDUCTASE, E SUBUNIT"/>
    <property type="match status" value="1"/>
</dbReference>
<reference evidence="4 5" key="1">
    <citation type="submission" date="2017-09" db="EMBL/GenBank/DDBJ databases">
        <title>Depth-based differentiation of microbial function through sediment-hosted aquifers and enrichment of novel symbionts in the deep terrestrial subsurface.</title>
        <authorList>
            <person name="Probst A.J."/>
            <person name="Ladd B."/>
            <person name="Jarett J.K."/>
            <person name="Geller-Mcgrath D.E."/>
            <person name="Sieber C.M."/>
            <person name="Emerson J.B."/>
            <person name="Anantharaman K."/>
            <person name="Thomas B.C."/>
            <person name="Malmstrom R."/>
            <person name="Stieglmeier M."/>
            <person name="Klingl A."/>
            <person name="Woyke T."/>
            <person name="Ryan C.M."/>
            <person name="Banfield J.F."/>
        </authorList>
    </citation>
    <scope>NUCLEOTIDE SEQUENCE [LARGE SCALE GENOMIC DNA]</scope>
    <source>
        <strain evidence="4">CG11_big_fil_rev_8_21_14_0_20_42_13</strain>
    </source>
</reference>